<evidence type="ECO:0000313" key="2">
    <source>
        <dbReference type="EMBL" id="KAF7343353.1"/>
    </source>
</evidence>
<dbReference type="OrthoDB" id="3053652at2759"/>
<organism evidence="2 3">
    <name type="scientific">Mycena venus</name>
    <dbReference type="NCBI Taxonomy" id="2733690"/>
    <lineage>
        <taxon>Eukaryota</taxon>
        <taxon>Fungi</taxon>
        <taxon>Dikarya</taxon>
        <taxon>Basidiomycota</taxon>
        <taxon>Agaricomycotina</taxon>
        <taxon>Agaricomycetes</taxon>
        <taxon>Agaricomycetidae</taxon>
        <taxon>Agaricales</taxon>
        <taxon>Marasmiineae</taxon>
        <taxon>Mycenaceae</taxon>
        <taxon>Mycena</taxon>
    </lineage>
</organism>
<gene>
    <name evidence="2" type="ORF">MVEN_01767600</name>
</gene>
<reference evidence="2" key="1">
    <citation type="submission" date="2020-05" db="EMBL/GenBank/DDBJ databases">
        <title>Mycena genomes resolve the evolution of fungal bioluminescence.</title>
        <authorList>
            <person name="Tsai I.J."/>
        </authorList>
    </citation>
    <scope>NUCLEOTIDE SEQUENCE</scope>
    <source>
        <strain evidence="2">CCC161011</strain>
    </source>
</reference>
<dbReference type="AlphaFoldDB" id="A0A8H6XKL6"/>
<evidence type="ECO:0000313" key="3">
    <source>
        <dbReference type="Proteomes" id="UP000620124"/>
    </source>
</evidence>
<sequence length="430" mass="48381">MTPQTPPSPGKPSKQTRLEDLSSRSIYSILAPRPKRAALAAERAFIADLDAQIWELQSSLRPNAYRCPALTIPDEIVLEIFLHFLPIYPKCPPPISLLSPYLLCHICRKWRAIAIGTPSLWRAISLSLHRTRRLQHTYSSLDMSLRLSGSRPLSIKLSSPLYDAKFAQFGQSIAGHFARLEHLELLFPKLLHVLPHELLSLPVLRSLKLGVEENMSVALSFLAAPLLQKVAIGWYCEYYRLIFPWSQLTVLSVDWISLNQFMSLLHQLTNIIHCRCLFRLRGATETNTRPSSRNVTLPYLETLVANVFAVDSTVSQALLDYTDPIATLVALVSRSGCDLQELCITDAATISRSSSSYAALSLLASRIFDSSGRLDVTEPFFSKEDDGDDTYSSDKEDMDSDLDWEAIAQRAPRRKKPWTLTNTQKTPTLR</sequence>
<accession>A0A8H6XKL6</accession>
<keyword evidence="3" id="KW-1185">Reference proteome</keyword>
<dbReference type="Gene3D" id="1.20.1280.50">
    <property type="match status" value="1"/>
</dbReference>
<comment type="caution">
    <text evidence="2">The sequence shown here is derived from an EMBL/GenBank/DDBJ whole genome shotgun (WGS) entry which is preliminary data.</text>
</comment>
<evidence type="ECO:0000256" key="1">
    <source>
        <dbReference type="SAM" id="MobiDB-lite"/>
    </source>
</evidence>
<protein>
    <submittedName>
        <fullName evidence="2">F-box domain-containing protein</fullName>
    </submittedName>
</protein>
<proteinExistence type="predicted"/>
<name>A0A8H6XKL6_9AGAR</name>
<feature type="compositionally biased region" description="Acidic residues" evidence="1">
    <location>
        <begin position="385"/>
        <end position="404"/>
    </location>
</feature>
<dbReference type="Proteomes" id="UP000620124">
    <property type="component" value="Unassembled WGS sequence"/>
</dbReference>
<feature type="compositionally biased region" description="Polar residues" evidence="1">
    <location>
        <begin position="419"/>
        <end position="430"/>
    </location>
</feature>
<feature type="region of interest" description="Disordered" evidence="1">
    <location>
        <begin position="379"/>
        <end position="430"/>
    </location>
</feature>
<dbReference type="EMBL" id="JACAZI010000016">
    <property type="protein sequence ID" value="KAF7343353.1"/>
    <property type="molecule type" value="Genomic_DNA"/>
</dbReference>